<dbReference type="OrthoDB" id="5988483at2759"/>
<evidence type="ECO:0000313" key="2">
    <source>
        <dbReference type="Proteomes" id="UP001152795"/>
    </source>
</evidence>
<organism evidence="1 2">
    <name type="scientific">Paramuricea clavata</name>
    <name type="common">Red gorgonian</name>
    <name type="synonym">Violescent sea-whip</name>
    <dbReference type="NCBI Taxonomy" id="317549"/>
    <lineage>
        <taxon>Eukaryota</taxon>
        <taxon>Metazoa</taxon>
        <taxon>Cnidaria</taxon>
        <taxon>Anthozoa</taxon>
        <taxon>Octocorallia</taxon>
        <taxon>Malacalcyonacea</taxon>
        <taxon>Plexauridae</taxon>
        <taxon>Paramuricea</taxon>
    </lineage>
</organism>
<comment type="caution">
    <text evidence="1">The sequence shown here is derived from an EMBL/GenBank/DDBJ whole genome shotgun (WGS) entry which is preliminary data.</text>
</comment>
<dbReference type="Proteomes" id="UP001152795">
    <property type="component" value="Unassembled WGS sequence"/>
</dbReference>
<sequence>MEVNRDKGAEFLKEKNIGCSKDMPVRTNLEAFFEIGTKVKVRWSADEIKDTGWKPGWYVAYVQSADSYEDQIVVEHPSKADELYTLDVSPLVAEGSLKL</sequence>
<dbReference type="EMBL" id="CACRXK020035437">
    <property type="protein sequence ID" value="CAB4044566.1"/>
    <property type="molecule type" value="Genomic_DNA"/>
</dbReference>
<gene>
    <name evidence="1" type="ORF">PACLA_8A014224</name>
</gene>
<name>A0A7D9MAT4_PARCT</name>
<evidence type="ECO:0000313" key="1">
    <source>
        <dbReference type="EMBL" id="CAB4044566.1"/>
    </source>
</evidence>
<reference evidence="1" key="1">
    <citation type="submission" date="2020-04" db="EMBL/GenBank/DDBJ databases">
        <authorList>
            <person name="Alioto T."/>
            <person name="Alioto T."/>
            <person name="Gomez Garrido J."/>
        </authorList>
    </citation>
    <scope>NUCLEOTIDE SEQUENCE</scope>
    <source>
        <strain evidence="1">A484AB</strain>
    </source>
</reference>
<accession>A0A7D9MAT4</accession>
<feature type="non-terminal residue" evidence="1">
    <location>
        <position position="99"/>
    </location>
</feature>
<protein>
    <submittedName>
        <fullName evidence="1">Uncharacterized protein</fullName>
    </submittedName>
</protein>
<proteinExistence type="predicted"/>
<dbReference type="AlphaFoldDB" id="A0A7D9MAT4"/>
<keyword evidence="2" id="KW-1185">Reference proteome</keyword>